<feature type="transmembrane region" description="Helical" evidence="1">
    <location>
        <begin position="106"/>
        <end position="130"/>
    </location>
</feature>
<protein>
    <submittedName>
        <fullName evidence="2">Uncharacterized protein</fullName>
    </submittedName>
</protein>
<name>A0ABU3PHY9_9BURK</name>
<evidence type="ECO:0000313" key="2">
    <source>
        <dbReference type="EMBL" id="MDT9001977.1"/>
    </source>
</evidence>
<reference evidence="2" key="1">
    <citation type="submission" date="2023-09" db="EMBL/GenBank/DDBJ databases">
        <title>Paucibacter sp. APW11 Genome sequencing and assembly.</title>
        <authorList>
            <person name="Kim I."/>
        </authorList>
    </citation>
    <scope>NUCLEOTIDE SEQUENCE</scope>
    <source>
        <strain evidence="2">APW11</strain>
    </source>
</reference>
<keyword evidence="1" id="KW-0472">Membrane</keyword>
<feature type="transmembrane region" description="Helical" evidence="1">
    <location>
        <begin position="194"/>
        <end position="217"/>
    </location>
</feature>
<keyword evidence="1" id="KW-0812">Transmembrane</keyword>
<organism evidence="2 3">
    <name type="scientific">Roseateles aquae</name>
    <dbReference type="NCBI Taxonomy" id="3077235"/>
    <lineage>
        <taxon>Bacteria</taxon>
        <taxon>Pseudomonadati</taxon>
        <taxon>Pseudomonadota</taxon>
        <taxon>Betaproteobacteria</taxon>
        <taxon>Burkholderiales</taxon>
        <taxon>Sphaerotilaceae</taxon>
        <taxon>Roseateles</taxon>
    </lineage>
</organism>
<dbReference type="RefSeq" id="WP_315652863.1">
    <property type="nucleotide sequence ID" value="NZ_JAVXZY010000012.1"/>
</dbReference>
<dbReference type="EMBL" id="JAVXZY010000012">
    <property type="protein sequence ID" value="MDT9001977.1"/>
    <property type="molecule type" value="Genomic_DNA"/>
</dbReference>
<proteinExistence type="predicted"/>
<feature type="transmembrane region" description="Helical" evidence="1">
    <location>
        <begin position="55"/>
        <end position="72"/>
    </location>
</feature>
<evidence type="ECO:0000313" key="3">
    <source>
        <dbReference type="Proteomes" id="UP001246372"/>
    </source>
</evidence>
<gene>
    <name evidence="2" type="ORF">RQP53_22055</name>
</gene>
<accession>A0ABU3PHY9</accession>
<sequence>MHRKLTLQSLSRVFASLDAVRNGPALYALLATFCFAGLLLAMAEAEADLARADQLWGGIWGVCSVLVAFYGVNTTGLILMDQAQGRPLRDVQDAFFDALRCAHRGALSVLALLLMAALLLALLLGLLWAVRLPRIGTALFALLVPLGVLMLGGMALAGAVLVGPLTGPSIWAGQTTRTTIRMMLSHMRYRLLDVAALMGTVLALTAVMSAAVSLVLMAGGRAMALLSIWVAGVDVPPQQLMAGLFGYGLRSLGASGLPATASATGQLTAALIGGGAVFALALVLPTLLYLRGCCAVYLALQDTPVEDATL</sequence>
<evidence type="ECO:0000256" key="1">
    <source>
        <dbReference type="SAM" id="Phobius"/>
    </source>
</evidence>
<feature type="transmembrane region" description="Helical" evidence="1">
    <location>
        <begin position="267"/>
        <end position="290"/>
    </location>
</feature>
<keyword evidence="3" id="KW-1185">Reference proteome</keyword>
<dbReference type="Proteomes" id="UP001246372">
    <property type="component" value="Unassembled WGS sequence"/>
</dbReference>
<feature type="transmembrane region" description="Helical" evidence="1">
    <location>
        <begin position="25"/>
        <end position="43"/>
    </location>
</feature>
<feature type="transmembrane region" description="Helical" evidence="1">
    <location>
        <begin position="137"/>
        <end position="162"/>
    </location>
</feature>
<comment type="caution">
    <text evidence="2">The sequence shown here is derived from an EMBL/GenBank/DDBJ whole genome shotgun (WGS) entry which is preliminary data.</text>
</comment>
<keyword evidence="1" id="KW-1133">Transmembrane helix</keyword>